<evidence type="ECO:0000313" key="1">
    <source>
        <dbReference type="EMBL" id="KAB1065892.1"/>
    </source>
</evidence>
<reference evidence="1 2" key="1">
    <citation type="submission" date="2019-09" db="EMBL/GenBank/DDBJ databases">
        <title>Genomes of Cryomorphaceae.</title>
        <authorList>
            <person name="Bowman J.P."/>
        </authorList>
    </citation>
    <scope>NUCLEOTIDE SEQUENCE [LARGE SCALE GENOMIC DNA]</scope>
    <source>
        <strain evidence="1 2">KCTC 52047</strain>
    </source>
</reference>
<name>A0A6N6M9J9_9FLAO</name>
<dbReference type="EMBL" id="WACR01000001">
    <property type="protein sequence ID" value="KAB1065892.1"/>
    <property type="molecule type" value="Genomic_DNA"/>
</dbReference>
<dbReference type="OrthoDB" id="659408at2"/>
<dbReference type="SUPFAM" id="SSF53474">
    <property type="entry name" value="alpha/beta-Hydrolases"/>
    <property type="match status" value="1"/>
</dbReference>
<evidence type="ECO:0000313" key="2">
    <source>
        <dbReference type="Proteomes" id="UP000435357"/>
    </source>
</evidence>
<dbReference type="GO" id="GO:0016787">
    <property type="term" value="F:hydrolase activity"/>
    <property type="evidence" value="ECO:0007669"/>
    <property type="project" value="UniProtKB-KW"/>
</dbReference>
<organism evidence="1 2">
    <name type="scientific">Salibacter halophilus</name>
    <dbReference type="NCBI Taxonomy" id="1803916"/>
    <lineage>
        <taxon>Bacteria</taxon>
        <taxon>Pseudomonadati</taxon>
        <taxon>Bacteroidota</taxon>
        <taxon>Flavobacteriia</taxon>
        <taxon>Flavobacteriales</taxon>
        <taxon>Salibacteraceae</taxon>
        <taxon>Salibacter</taxon>
    </lineage>
</organism>
<protein>
    <submittedName>
        <fullName evidence="1">Alpha/beta hydrolase</fullName>
    </submittedName>
</protein>
<dbReference type="Proteomes" id="UP000435357">
    <property type="component" value="Unassembled WGS sequence"/>
</dbReference>
<keyword evidence="2" id="KW-1185">Reference proteome</keyword>
<keyword evidence="1" id="KW-0378">Hydrolase</keyword>
<sequence>MKCYCISGLGADKRAFQNIEFGFELIHVDWIEPKVKESLSSYSQRLSTQIDNSEPFVLLGLSFGGLIACELSRLLAPEQTILISSLTNKTDLHPFIQLISKTHLHRLIPFSRLKPPMSLTYWLFGINTSANKKLLKSIISDTNPKLLKWSIDKILSTDLVVKPSNLLRIHGTNDRLIPAKKASNVHWIEKGGHFMVLQQATQINKVLSFYALKKPKL</sequence>
<gene>
    <name evidence="1" type="ORF">F3059_00015</name>
</gene>
<proteinExistence type="predicted"/>
<comment type="caution">
    <text evidence="1">The sequence shown here is derived from an EMBL/GenBank/DDBJ whole genome shotgun (WGS) entry which is preliminary data.</text>
</comment>
<dbReference type="RefSeq" id="WP_151165880.1">
    <property type="nucleotide sequence ID" value="NZ_WACR01000001.1"/>
</dbReference>
<dbReference type="Gene3D" id="3.40.50.1820">
    <property type="entry name" value="alpha/beta hydrolase"/>
    <property type="match status" value="1"/>
</dbReference>
<dbReference type="AlphaFoldDB" id="A0A6N6M9J9"/>
<accession>A0A6N6M9J9</accession>
<dbReference type="InterPro" id="IPR029058">
    <property type="entry name" value="AB_hydrolase_fold"/>
</dbReference>